<proteinExistence type="predicted"/>
<reference evidence="1 2" key="1">
    <citation type="submission" date="2021-03" db="EMBL/GenBank/DDBJ databases">
        <title>Comparative genomics of Chinese and international isolates of Escherichia albertii: population structure and evolution of virulence and antimicrobial resistance.</title>
        <authorList>
            <person name="Wang H."/>
            <person name="Xiong Y."/>
            <person name="Luo L."/>
        </authorList>
    </citation>
    <scope>NUCLEOTIDE SEQUENCE [LARGE SCALE GENOMIC DNA]</scope>
    <source>
        <strain evidence="1 2">Sample 165</strain>
    </source>
</reference>
<evidence type="ECO:0000313" key="2">
    <source>
        <dbReference type="Proteomes" id="UP000663211"/>
    </source>
</evidence>
<name>A0ABD7E7Z1_ESCAL</name>
<dbReference type="AlphaFoldDB" id="A0ABD7E7Z1"/>
<protein>
    <submittedName>
        <fullName evidence="1">Uncharacterized protein</fullName>
    </submittedName>
</protein>
<dbReference type="InterPro" id="IPR038181">
    <property type="entry name" value="Ntox21_sf"/>
</dbReference>
<organism evidence="1 2">
    <name type="scientific">Escherichia albertii</name>
    <dbReference type="NCBI Taxonomy" id="208962"/>
    <lineage>
        <taxon>Bacteria</taxon>
        <taxon>Pseudomonadati</taxon>
        <taxon>Pseudomonadota</taxon>
        <taxon>Gammaproteobacteria</taxon>
        <taxon>Enterobacterales</taxon>
        <taxon>Enterobacteriaceae</taxon>
        <taxon>Escherichia</taxon>
    </lineage>
</organism>
<sequence>MRKRTETTSRQSLRGAGFRNLALVESPHRRLLLILMGRLYLLYGKNHITPDVDSHNVTNGWKIFDRKGNRTGTYDDKLNRIKD</sequence>
<dbReference type="InterPro" id="IPR028190">
    <property type="entry name" value="Ntox21"/>
</dbReference>
<gene>
    <name evidence="1" type="ORF">JRC44_16655</name>
</gene>
<dbReference type="Gene3D" id="3.10.380.20">
    <property type="entry name" value="Novel toxin 21 (CdiA), C-terminal domain"/>
    <property type="match status" value="1"/>
</dbReference>
<dbReference type="Proteomes" id="UP000663211">
    <property type="component" value="Chromosome"/>
</dbReference>
<dbReference type="CDD" id="cd20685">
    <property type="entry name" value="CdiA-CT_Ecl_RNase-like"/>
    <property type="match status" value="1"/>
</dbReference>
<evidence type="ECO:0000313" key="1">
    <source>
        <dbReference type="EMBL" id="QST72470.1"/>
    </source>
</evidence>
<dbReference type="EMBL" id="CP070296">
    <property type="protein sequence ID" value="QST72470.1"/>
    <property type="molecule type" value="Genomic_DNA"/>
</dbReference>
<accession>A0ABD7E7Z1</accession>